<dbReference type="GO" id="GO:0003777">
    <property type="term" value="F:microtubule motor activity"/>
    <property type="evidence" value="ECO:0007669"/>
    <property type="project" value="InterPro"/>
</dbReference>
<dbReference type="InterPro" id="IPR001752">
    <property type="entry name" value="Kinesin_motor_dom"/>
</dbReference>
<keyword evidence="3 7" id="KW-0547">Nucleotide-binding</keyword>
<dbReference type="Pfam" id="PF00225">
    <property type="entry name" value="Kinesin"/>
    <property type="match status" value="1"/>
</dbReference>
<dbReference type="InterPro" id="IPR027417">
    <property type="entry name" value="P-loop_NTPase"/>
</dbReference>
<evidence type="ECO:0000259" key="10">
    <source>
        <dbReference type="PROSITE" id="PS50067"/>
    </source>
</evidence>
<evidence type="ECO:0000313" key="11">
    <source>
        <dbReference type="EMBL" id="ALC41557.1"/>
    </source>
</evidence>
<protein>
    <submittedName>
        <fullName evidence="11">Sub</fullName>
    </submittedName>
</protein>
<keyword evidence="12" id="KW-1185">Reference proteome</keyword>
<dbReference type="PROSITE" id="PS50067">
    <property type="entry name" value="KINESIN_MOTOR_2"/>
    <property type="match status" value="1"/>
</dbReference>
<evidence type="ECO:0000256" key="1">
    <source>
        <dbReference type="ARBA" id="ARBA00004245"/>
    </source>
</evidence>
<gene>
    <name evidence="11" type="ORF">Dbus_chr2Rg1136</name>
</gene>
<evidence type="ECO:0000256" key="9">
    <source>
        <dbReference type="SAM" id="MobiDB-lite"/>
    </source>
</evidence>
<dbReference type="InterPro" id="IPR027640">
    <property type="entry name" value="Kinesin-like_fam"/>
</dbReference>
<feature type="region of interest" description="Disordered" evidence="9">
    <location>
        <begin position="1"/>
        <end position="74"/>
    </location>
</feature>
<reference evidence="11 12" key="1">
    <citation type="submission" date="2015-08" db="EMBL/GenBank/DDBJ databases">
        <title>Ancestral chromatin configuration constrains chromatin evolution on differentiating sex chromosomes in Drosophila.</title>
        <authorList>
            <person name="Zhou Q."/>
            <person name="Bachtrog D."/>
        </authorList>
    </citation>
    <scope>NUCLEOTIDE SEQUENCE [LARGE SCALE GENOMIC DNA]</scope>
    <source>
        <tissue evidence="11">Whole larvae</tissue>
    </source>
</reference>
<dbReference type="GO" id="GO:0008017">
    <property type="term" value="F:microtubule binding"/>
    <property type="evidence" value="ECO:0007669"/>
    <property type="project" value="InterPro"/>
</dbReference>
<feature type="binding site" evidence="7">
    <location>
        <begin position="164"/>
        <end position="171"/>
    </location>
    <ligand>
        <name>ATP</name>
        <dbReference type="ChEBI" id="CHEBI:30616"/>
    </ligand>
</feature>
<evidence type="ECO:0000256" key="5">
    <source>
        <dbReference type="ARBA" id="ARBA00023175"/>
    </source>
</evidence>
<comment type="similarity">
    <text evidence="7">Belongs to the TRAFAC class myosin-kinesin ATPase superfamily. Kinesin family.</text>
</comment>
<dbReference type="SUPFAM" id="SSF52540">
    <property type="entry name" value="P-loop containing nucleoside triphosphate hydrolases"/>
    <property type="match status" value="1"/>
</dbReference>
<comment type="subcellular location">
    <subcellularLocation>
        <location evidence="1">Cytoplasm</location>
        <location evidence="1">Cytoskeleton</location>
    </subcellularLocation>
</comment>
<dbReference type="InterPro" id="IPR036961">
    <property type="entry name" value="Kinesin_motor_dom_sf"/>
</dbReference>
<evidence type="ECO:0000256" key="2">
    <source>
        <dbReference type="ARBA" id="ARBA00022701"/>
    </source>
</evidence>
<evidence type="ECO:0000256" key="3">
    <source>
        <dbReference type="ARBA" id="ARBA00022741"/>
    </source>
</evidence>
<sequence>MDKCQENTNKRDARSFLCAREPSIDRRYRPRPNKQKRLFNEAIPESEDSLDYSDTESENTEATPNFTDDGTTADIKEIESGPQVFLRLRPVDLDSSSYVVSECGNTLIVNPPANENTSNNVNRMEKHYSFSGIFDSYVDQKEIYEKCVAPKILEEECLTLMTYGTSGSGKTYTLLGDCVRPGVIPRALENIFRMYGTRIYNTPSLKLVNSELNILGDSAIAKELQIHLAMLAQCPDISSLHQRQQKVIEDDYEFQPKPLGDVSVMIWVSFAEIYNEQVYDLLTLSSKQSSKCETRRKNLKIVGNNGKAFIKGLTSVFVKRSEEAFKLLRLGQQRLTYASTAVNANSSRSHCIFTLDVLKYYRSGNTTQCSYKFCDLAGSERVDKTGTKGFRLKEAQSINTSLMVLGRCLDAASSSQKKNNTDLIPYRESKLTMLLQAPLLGRERLAMIVTVTPLDKYYEENLNVVNFASIAKDIIFKQPMIMRHKKRYSVFAESNGIDTQYVERLEEENHSLLAEIERLRYENVLQMQLQEEKLRKELTDRFQDSIQTNLDANQERMDKMKVLLNREHEAKMAAQKRKYEEEIEDLREEIEDLKEELQELKSSNSDIEIIDDD</sequence>
<evidence type="ECO:0000256" key="7">
    <source>
        <dbReference type="PROSITE-ProRule" id="PRU00283"/>
    </source>
</evidence>
<dbReference type="GO" id="GO:0007018">
    <property type="term" value="P:microtubule-based movement"/>
    <property type="evidence" value="ECO:0007669"/>
    <property type="project" value="InterPro"/>
</dbReference>
<feature type="compositionally biased region" description="Acidic residues" evidence="9">
    <location>
        <begin position="44"/>
        <end position="59"/>
    </location>
</feature>
<keyword evidence="6" id="KW-0963">Cytoplasm</keyword>
<feature type="compositionally biased region" description="Basic residues" evidence="9">
    <location>
        <begin position="28"/>
        <end position="37"/>
    </location>
</feature>
<evidence type="ECO:0000256" key="4">
    <source>
        <dbReference type="ARBA" id="ARBA00022840"/>
    </source>
</evidence>
<dbReference type="OrthoDB" id="123929at2759"/>
<dbReference type="OMA" id="RVFIWIS"/>
<keyword evidence="4 7" id="KW-0067">ATP-binding</keyword>
<accession>A0A0M4EVC7</accession>
<organism evidence="11 12">
    <name type="scientific">Drosophila busckii</name>
    <name type="common">Fruit fly</name>
    <dbReference type="NCBI Taxonomy" id="30019"/>
    <lineage>
        <taxon>Eukaryota</taxon>
        <taxon>Metazoa</taxon>
        <taxon>Ecdysozoa</taxon>
        <taxon>Arthropoda</taxon>
        <taxon>Hexapoda</taxon>
        <taxon>Insecta</taxon>
        <taxon>Pterygota</taxon>
        <taxon>Neoptera</taxon>
        <taxon>Endopterygota</taxon>
        <taxon>Diptera</taxon>
        <taxon>Brachycera</taxon>
        <taxon>Muscomorpha</taxon>
        <taxon>Ephydroidea</taxon>
        <taxon>Drosophilidae</taxon>
        <taxon>Drosophila</taxon>
    </lineage>
</organism>
<name>A0A0M4EVC7_DROBS</name>
<dbReference type="STRING" id="30019.A0A0M4EVC7"/>
<evidence type="ECO:0000256" key="6">
    <source>
        <dbReference type="ARBA" id="ARBA00023212"/>
    </source>
</evidence>
<dbReference type="GO" id="GO:0005874">
    <property type="term" value="C:microtubule"/>
    <property type="evidence" value="ECO:0007669"/>
    <property type="project" value="UniProtKB-KW"/>
</dbReference>
<keyword evidence="2" id="KW-0493">Microtubule</keyword>
<dbReference type="AlphaFoldDB" id="A0A0M4EVC7"/>
<dbReference type="GO" id="GO:0005524">
    <property type="term" value="F:ATP binding"/>
    <property type="evidence" value="ECO:0007669"/>
    <property type="project" value="UniProtKB-UniRule"/>
</dbReference>
<dbReference type="PRINTS" id="PR00380">
    <property type="entry name" value="KINESINHEAVY"/>
</dbReference>
<dbReference type="PANTHER" id="PTHR24115:SF1008">
    <property type="entry name" value="KINESIN-LIKE PROTEIN SUBITO"/>
    <property type="match status" value="1"/>
</dbReference>
<dbReference type="CDD" id="cd00106">
    <property type="entry name" value="KISc"/>
    <property type="match status" value="1"/>
</dbReference>
<dbReference type="PANTHER" id="PTHR24115">
    <property type="entry name" value="KINESIN-RELATED"/>
    <property type="match status" value="1"/>
</dbReference>
<feature type="compositionally biased region" description="Basic and acidic residues" evidence="9">
    <location>
        <begin position="1"/>
        <end position="14"/>
    </location>
</feature>
<feature type="coiled-coil region" evidence="8">
    <location>
        <begin position="565"/>
        <end position="610"/>
    </location>
</feature>
<feature type="domain" description="Kinesin motor" evidence="10">
    <location>
        <begin position="81"/>
        <end position="474"/>
    </location>
</feature>
<dbReference type="Proteomes" id="UP000494163">
    <property type="component" value="Chromosome 2R"/>
</dbReference>
<dbReference type="Gene3D" id="3.40.850.10">
    <property type="entry name" value="Kinesin motor domain"/>
    <property type="match status" value="1"/>
</dbReference>
<evidence type="ECO:0000313" key="12">
    <source>
        <dbReference type="Proteomes" id="UP000494163"/>
    </source>
</evidence>
<dbReference type="GO" id="GO:0005634">
    <property type="term" value="C:nucleus"/>
    <property type="evidence" value="ECO:0007669"/>
    <property type="project" value="TreeGrafter"/>
</dbReference>
<feature type="compositionally biased region" description="Polar residues" evidence="9">
    <location>
        <begin position="60"/>
        <end position="70"/>
    </location>
</feature>
<keyword evidence="8" id="KW-0175">Coiled coil</keyword>
<keyword evidence="6" id="KW-0206">Cytoskeleton</keyword>
<dbReference type="SMR" id="A0A0M4EVC7"/>
<dbReference type="EMBL" id="CP012524">
    <property type="protein sequence ID" value="ALC41557.1"/>
    <property type="molecule type" value="Genomic_DNA"/>
</dbReference>
<dbReference type="GO" id="GO:0005871">
    <property type="term" value="C:kinesin complex"/>
    <property type="evidence" value="ECO:0007669"/>
    <property type="project" value="TreeGrafter"/>
</dbReference>
<keyword evidence="5 7" id="KW-0505">Motor protein</keyword>
<dbReference type="SMART" id="SM00129">
    <property type="entry name" value="KISc"/>
    <property type="match status" value="1"/>
</dbReference>
<proteinExistence type="inferred from homology"/>
<dbReference type="GO" id="GO:0016887">
    <property type="term" value="F:ATP hydrolysis activity"/>
    <property type="evidence" value="ECO:0007669"/>
    <property type="project" value="TreeGrafter"/>
</dbReference>
<evidence type="ECO:0000256" key="8">
    <source>
        <dbReference type="SAM" id="Coils"/>
    </source>
</evidence>